<proteinExistence type="inferred from homology"/>
<dbReference type="OrthoDB" id="597501at2"/>
<dbReference type="STRING" id="1346286.SAMN05444362_10934"/>
<dbReference type="AlphaFoldDB" id="A0A1M5DRR3"/>
<evidence type="ECO:0000256" key="1">
    <source>
        <dbReference type="ARBA" id="ARBA00093770"/>
    </source>
</evidence>
<evidence type="ECO:0000313" key="3">
    <source>
        <dbReference type="Proteomes" id="UP000184480"/>
    </source>
</evidence>
<dbReference type="Proteomes" id="UP000184480">
    <property type="component" value="Unassembled WGS sequence"/>
</dbReference>
<name>A0A1M5DRR3_9BACT</name>
<dbReference type="EMBL" id="FQUC01000009">
    <property type="protein sequence ID" value="SHF69640.1"/>
    <property type="molecule type" value="Genomic_DNA"/>
</dbReference>
<evidence type="ECO:0000313" key="2">
    <source>
        <dbReference type="EMBL" id="SHF69640.1"/>
    </source>
</evidence>
<evidence type="ECO:0008006" key="4">
    <source>
        <dbReference type="Google" id="ProtNLM"/>
    </source>
</evidence>
<keyword evidence="3" id="KW-1185">Reference proteome</keyword>
<accession>A0A1M5DRR3</accession>
<reference evidence="3" key="1">
    <citation type="submission" date="2016-11" db="EMBL/GenBank/DDBJ databases">
        <authorList>
            <person name="Varghese N."/>
            <person name="Submissions S."/>
        </authorList>
    </citation>
    <scope>NUCLEOTIDE SEQUENCE [LARGE SCALE GENOMIC DNA]</scope>
    <source>
        <strain evidence="3">DSM 27370</strain>
    </source>
</reference>
<gene>
    <name evidence="2" type="ORF">SAMN05444362_10934</name>
</gene>
<dbReference type="RefSeq" id="WP_062179737.1">
    <property type="nucleotide sequence ID" value="NZ_BBXL01000008.1"/>
</dbReference>
<dbReference type="Pfam" id="PF11307">
    <property type="entry name" value="DUF3109"/>
    <property type="match status" value="1"/>
</dbReference>
<sequence length="196" mass="22390">MIQIDDAIVALDIIEENFICDLSACLGECCVEGESGAPLEREEVELLEKVLPLVWDDLSPAAQEVIEKQGVAYKDTDGEMVTSIVNGKDCVFTYYDDKGICKCAIEKAHREGKTDFYKPISCHLYPIRLEKYKTFTAVNYHRWRVCKAAVLLGNKEGLKIYQFLKTPLIRKFGEAWYNELCIAVEEYKKMKEKGEI</sequence>
<dbReference type="InterPro" id="IPR021458">
    <property type="entry name" value="Rv0495c"/>
</dbReference>
<protein>
    <recommendedName>
        <fullName evidence="4">DUF3109 family protein</fullName>
    </recommendedName>
</protein>
<organism evidence="2 3">
    <name type="scientific">Dysgonomonas macrotermitis</name>
    <dbReference type="NCBI Taxonomy" id="1346286"/>
    <lineage>
        <taxon>Bacteria</taxon>
        <taxon>Pseudomonadati</taxon>
        <taxon>Bacteroidota</taxon>
        <taxon>Bacteroidia</taxon>
        <taxon>Bacteroidales</taxon>
        <taxon>Dysgonomonadaceae</taxon>
        <taxon>Dysgonomonas</taxon>
    </lineage>
</organism>
<comment type="similarity">
    <text evidence="1">Belongs to the Rv0495c family.</text>
</comment>